<dbReference type="InterPro" id="IPR050109">
    <property type="entry name" value="HTH-type_TetR-like_transc_reg"/>
</dbReference>
<keyword evidence="3" id="KW-0804">Transcription</keyword>
<dbReference type="Pfam" id="PF00440">
    <property type="entry name" value="TetR_N"/>
    <property type="match status" value="1"/>
</dbReference>
<keyword evidence="1" id="KW-0805">Transcription regulation</keyword>
<name>A0ABP4SXC7_9ACTN</name>
<dbReference type="SUPFAM" id="SSF48498">
    <property type="entry name" value="Tetracyclin repressor-like, C-terminal domain"/>
    <property type="match status" value="1"/>
</dbReference>
<dbReference type="PROSITE" id="PS50977">
    <property type="entry name" value="HTH_TETR_2"/>
    <property type="match status" value="1"/>
</dbReference>
<keyword evidence="2 4" id="KW-0238">DNA-binding</keyword>
<dbReference type="Proteomes" id="UP001500618">
    <property type="component" value="Unassembled WGS sequence"/>
</dbReference>
<feature type="DNA-binding region" description="H-T-H motif" evidence="4">
    <location>
        <begin position="61"/>
        <end position="80"/>
    </location>
</feature>
<evidence type="ECO:0000256" key="2">
    <source>
        <dbReference type="ARBA" id="ARBA00023125"/>
    </source>
</evidence>
<gene>
    <name evidence="6" type="ORF">GCM10009765_30040</name>
</gene>
<organism evidence="6 7">
    <name type="scientific">Fodinicola feengrottensis</name>
    <dbReference type="NCBI Taxonomy" id="435914"/>
    <lineage>
        <taxon>Bacteria</taxon>
        <taxon>Bacillati</taxon>
        <taxon>Actinomycetota</taxon>
        <taxon>Actinomycetes</taxon>
        <taxon>Mycobacteriales</taxon>
        <taxon>Fodinicola</taxon>
    </lineage>
</organism>
<dbReference type="InterPro" id="IPR001647">
    <property type="entry name" value="HTH_TetR"/>
</dbReference>
<evidence type="ECO:0000256" key="1">
    <source>
        <dbReference type="ARBA" id="ARBA00023015"/>
    </source>
</evidence>
<dbReference type="PANTHER" id="PTHR30055">
    <property type="entry name" value="HTH-TYPE TRANSCRIPTIONAL REGULATOR RUTR"/>
    <property type="match status" value="1"/>
</dbReference>
<protein>
    <submittedName>
        <fullName evidence="6">TetR/AcrR family transcriptional regulator</fullName>
    </submittedName>
</protein>
<dbReference type="PANTHER" id="PTHR30055:SF243">
    <property type="entry name" value="HTH-TYPE TRANSCRIPTIONAL REGULATOR RV1816"/>
    <property type="match status" value="1"/>
</dbReference>
<evidence type="ECO:0000256" key="3">
    <source>
        <dbReference type="ARBA" id="ARBA00023163"/>
    </source>
</evidence>
<reference evidence="7" key="1">
    <citation type="journal article" date="2019" name="Int. J. Syst. Evol. Microbiol.">
        <title>The Global Catalogue of Microorganisms (GCM) 10K type strain sequencing project: providing services to taxonomists for standard genome sequencing and annotation.</title>
        <authorList>
            <consortium name="The Broad Institute Genomics Platform"/>
            <consortium name="The Broad Institute Genome Sequencing Center for Infectious Disease"/>
            <person name="Wu L."/>
            <person name="Ma J."/>
        </authorList>
    </citation>
    <scope>NUCLEOTIDE SEQUENCE [LARGE SCALE GENOMIC DNA]</scope>
    <source>
        <strain evidence="7">JCM 14718</strain>
    </source>
</reference>
<feature type="domain" description="HTH tetR-type" evidence="5">
    <location>
        <begin position="38"/>
        <end position="98"/>
    </location>
</feature>
<evidence type="ECO:0000256" key="4">
    <source>
        <dbReference type="PROSITE-ProRule" id="PRU00335"/>
    </source>
</evidence>
<dbReference type="EMBL" id="BAAANY010000009">
    <property type="protein sequence ID" value="GAA1678788.1"/>
    <property type="molecule type" value="Genomic_DNA"/>
</dbReference>
<dbReference type="SUPFAM" id="SSF46689">
    <property type="entry name" value="Homeodomain-like"/>
    <property type="match status" value="1"/>
</dbReference>
<sequence length="265" mass="28536">MQASLPPNRESAKVGGTIVKAEQRTMSEVTGRRQQHRQEMLADIVTTTRALVVADGPGAVTIAAVASQIGVTPPALYRYADGRDGLLGLVREAVAAELTAELLKAQSASGAQPAAQVVAVCRQLRTWALRHRPEFALMFASMSPLPTDQYPAATRLARVFEEAVMRLWATQPFPVPADDTLPPQLRTGLVGYRERLVTRAVEAGIPISVADLSVAATAALLDYWMRVYGLIMMEVNGHLQHAIDDGQPLLDALLSQLVGTSYASQ</sequence>
<dbReference type="InterPro" id="IPR025996">
    <property type="entry name" value="MT1864/Rv1816-like_C"/>
</dbReference>
<dbReference type="Pfam" id="PF13305">
    <property type="entry name" value="TetR_C_33"/>
    <property type="match status" value="1"/>
</dbReference>
<dbReference type="InterPro" id="IPR009057">
    <property type="entry name" value="Homeodomain-like_sf"/>
</dbReference>
<comment type="caution">
    <text evidence="6">The sequence shown here is derived from an EMBL/GenBank/DDBJ whole genome shotgun (WGS) entry which is preliminary data.</text>
</comment>
<keyword evidence="7" id="KW-1185">Reference proteome</keyword>
<evidence type="ECO:0000313" key="7">
    <source>
        <dbReference type="Proteomes" id="UP001500618"/>
    </source>
</evidence>
<evidence type="ECO:0000313" key="6">
    <source>
        <dbReference type="EMBL" id="GAA1678788.1"/>
    </source>
</evidence>
<evidence type="ECO:0000259" key="5">
    <source>
        <dbReference type="PROSITE" id="PS50977"/>
    </source>
</evidence>
<accession>A0ABP4SXC7</accession>
<proteinExistence type="predicted"/>
<dbReference type="Gene3D" id="1.10.357.10">
    <property type="entry name" value="Tetracycline Repressor, domain 2"/>
    <property type="match status" value="1"/>
</dbReference>
<dbReference type="InterPro" id="IPR036271">
    <property type="entry name" value="Tet_transcr_reg_TetR-rel_C_sf"/>
</dbReference>